<dbReference type="PROSITE" id="PS50110">
    <property type="entry name" value="RESPONSE_REGULATORY"/>
    <property type="match status" value="1"/>
</dbReference>
<dbReference type="SUPFAM" id="SSF52172">
    <property type="entry name" value="CheY-like"/>
    <property type="match status" value="1"/>
</dbReference>
<feature type="domain" description="HTH araC/xylS-type" evidence="5">
    <location>
        <begin position="432"/>
        <end position="530"/>
    </location>
</feature>
<dbReference type="PROSITE" id="PS01124">
    <property type="entry name" value="HTH_ARAC_FAMILY_2"/>
    <property type="match status" value="1"/>
</dbReference>
<evidence type="ECO:0000256" key="2">
    <source>
        <dbReference type="ARBA" id="ARBA00023125"/>
    </source>
</evidence>
<evidence type="ECO:0008006" key="9">
    <source>
        <dbReference type="Google" id="ProtNLM"/>
    </source>
</evidence>
<gene>
    <name evidence="7" type="ORF">SD70_07775</name>
</gene>
<dbReference type="Gene3D" id="1.10.10.60">
    <property type="entry name" value="Homeodomain-like"/>
    <property type="match status" value="2"/>
</dbReference>
<dbReference type="InterPro" id="IPR009057">
    <property type="entry name" value="Homeodomain-like_sf"/>
</dbReference>
<dbReference type="InterPro" id="IPR001789">
    <property type="entry name" value="Sig_transdc_resp-reg_receiver"/>
</dbReference>
<dbReference type="CDD" id="cd17536">
    <property type="entry name" value="REC_YesN-like"/>
    <property type="match status" value="1"/>
</dbReference>
<dbReference type="EMBL" id="JXAK01000010">
    <property type="protein sequence ID" value="KIL41337.1"/>
    <property type="molecule type" value="Genomic_DNA"/>
</dbReference>
<evidence type="ECO:0000256" key="4">
    <source>
        <dbReference type="PROSITE-ProRule" id="PRU00169"/>
    </source>
</evidence>
<evidence type="ECO:0000256" key="3">
    <source>
        <dbReference type="ARBA" id="ARBA00023163"/>
    </source>
</evidence>
<dbReference type="SUPFAM" id="SSF46689">
    <property type="entry name" value="Homeodomain-like"/>
    <property type="match status" value="2"/>
</dbReference>
<dbReference type="Pfam" id="PF12833">
    <property type="entry name" value="HTH_18"/>
    <property type="match status" value="1"/>
</dbReference>
<organism evidence="7 8">
    <name type="scientific">Gordoniibacillus kamchatkensis</name>
    <dbReference type="NCBI Taxonomy" id="1590651"/>
    <lineage>
        <taxon>Bacteria</taxon>
        <taxon>Bacillati</taxon>
        <taxon>Bacillota</taxon>
        <taxon>Bacilli</taxon>
        <taxon>Bacillales</taxon>
        <taxon>Paenibacillaceae</taxon>
        <taxon>Gordoniibacillus</taxon>
    </lineage>
</organism>
<dbReference type="InterPro" id="IPR018060">
    <property type="entry name" value="HTH_AraC"/>
</dbReference>
<dbReference type="Proteomes" id="UP000031967">
    <property type="component" value="Unassembled WGS sequence"/>
</dbReference>
<keyword evidence="2" id="KW-0238">DNA-binding</keyword>
<reference evidence="7 8" key="1">
    <citation type="submission" date="2014-12" db="EMBL/GenBank/DDBJ databases">
        <title>Draft genome sequence of Paenibacillus kamchatkensis strain B-2647.</title>
        <authorList>
            <person name="Karlyshev A.V."/>
            <person name="Kudryashova E.B."/>
        </authorList>
    </citation>
    <scope>NUCLEOTIDE SEQUENCE [LARGE SCALE GENOMIC DNA]</scope>
    <source>
        <strain evidence="7 8">VKM B-2647</strain>
    </source>
</reference>
<proteinExistence type="predicted"/>
<dbReference type="RefSeq" id="WP_041047043.1">
    <property type="nucleotide sequence ID" value="NZ_JXAK01000010.1"/>
</dbReference>
<sequence>MRILIVDDEAIVRIALKTIVNWEAHGFELIGTASDAESAMQTVEKEAPDLVITDLKMPGRSGLDLLAWMRERSYDGMAVVLSNYGEFELVREAMKLGAFDYLLKVTLQPEDLLDKLGKARDKLLAEREARQQQLRIRSEWSVSRQLQLQRFYAELLAGELEPARAGREAERCGLSAELGAGYVMFLRIERFEEVIATGKIKDQKLLSFSVCNIAEEALREQAAARAAVWTPREYVILASPPEDGINKDKQMHLAAHLAGLLTMYLNLEVSVGVGGAFGGWGDVPAALRRTAKALDMRFYDERQIVHIEDAVFSQETMMDRLPELIPLIGQAVERGLLSEVGDPLRAVLAEAAARRVDPEALNRFGTLLWGELTNRLLERIPAGHEPTLRELEAGLLGAVKLERLQEAWAQALQAAGRMLAEASERRYRKEVLAVMELVEQRLAGKISLADIAAVVNLNETYLSRLFKQETGRTIVEHIHRRKMDRAVELLRDPDMTVGAVADAVGVDDPFYFNRLFRKYIGVSPSDFRKKALGKR</sequence>
<keyword evidence="8" id="KW-1185">Reference proteome</keyword>
<feature type="modified residue" description="4-aspartylphosphate" evidence="4">
    <location>
        <position position="54"/>
    </location>
</feature>
<keyword evidence="3" id="KW-0804">Transcription</keyword>
<feature type="domain" description="Response regulatory" evidence="6">
    <location>
        <begin position="2"/>
        <end position="119"/>
    </location>
</feature>
<evidence type="ECO:0000313" key="8">
    <source>
        <dbReference type="Proteomes" id="UP000031967"/>
    </source>
</evidence>
<evidence type="ECO:0000256" key="1">
    <source>
        <dbReference type="ARBA" id="ARBA00023015"/>
    </source>
</evidence>
<accession>A0ABR5ALW3</accession>
<dbReference type="Pfam" id="PF00072">
    <property type="entry name" value="Response_reg"/>
    <property type="match status" value="1"/>
</dbReference>
<dbReference type="PANTHER" id="PTHR43280:SF2">
    <property type="entry name" value="HTH-TYPE TRANSCRIPTIONAL REGULATOR EXSA"/>
    <property type="match status" value="1"/>
</dbReference>
<dbReference type="InterPro" id="IPR011006">
    <property type="entry name" value="CheY-like_superfamily"/>
</dbReference>
<dbReference type="SMART" id="SM00448">
    <property type="entry name" value="REC"/>
    <property type="match status" value="1"/>
</dbReference>
<keyword evidence="4" id="KW-0597">Phosphoprotein</keyword>
<keyword evidence="1" id="KW-0805">Transcription regulation</keyword>
<dbReference type="SMART" id="SM00342">
    <property type="entry name" value="HTH_ARAC"/>
    <property type="match status" value="1"/>
</dbReference>
<dbReference type="PANTHER" id="PTHR43280">
    <property type="entry name" value="ARAC-FAMILY TRANSCRIPTIONAL REGULATOR"/>
    <property type="match status" value="1"/>
</dbReference>
<name>A0ABR5ALW3_9BACL</name>
<protein>
    <recommendedName>
        <fullName evidence="9">DNA-binding response regulator</fullName>
    </recommendedName>
</protein>
<dbReference type="PROSITE" id="PS00041">
    <property type="entry name" value="HTH_ARAC_FAMILY_1"/>
    <property type="match status" value="1"/>
</dbReference>
<evidence type="ECO:0000313" key="7">
    <source>
        <dbReference type="EMBL" id="KIL41337.1"/>
    </source>
</evidence>
<dbReference type="InterPro" id="IPR018062">
    <property type="entry name" value="HTH_AraC-typ_CS"/>
</dbReference>
<evidence type="ECO:0000259" key="6">
    <source>
        <dbReference type="PROSITE" id="PS50110"/>
    </source>
</evidence>
<evidence type="ECO:0000259" key="5">
    <source>
        <dbReference type="PROSITE" id="PS01124"/>
    </source>
</evidence>
<dbReference type="Gene3D" id="3.40.50.2300">
    <property type="match status" value="1"/>
</dbReference>
<comment type="caution">
    <text evidence="7">The sequence shown here is derived from an EMBL/GenBank/DDBJ whole genome shotgun (WGS) entry which is preliminary data.</text>
</comment>